<protein>
    <submittedName>
        <fullName evidence="2">PQQ-dependent catabolism-associated CXXCW motif protein</fullName>
    </submittedName>
</protein>
<dbReference type="SUPFAM" id="SSF52821">
    <property type="entry name" value="Rhodanese/Cell cycle control phosphatase"/>
    <property type="match status" value="1"/>
</dbReference>
<dbReference type="InterPro" id="IPR036873">
    <property type="entry name" value="Rhodanese-like_dom_sf"/>
</dbReference>
<dbReference type="CDD" id="cd00158">
    <property type="entry name" value="RHOD"/>
    <property type="match status" value="1"/>
</dbReference>
<reference evidence="2 3" key="1">
    <citation type="submission" date="2019-09" db="EMBL/GenBank/DDBJ databases">
        <title>Salinarimonas rosea gen. nov., sp. nov., a new member of the a-2 subgroup of the Proteobacteria.</title>
        <authorList>
            <person name="Liu J."/>
        </authorList>
    </citation>
    <scope>NUCLEOTIDE SEQUENCE [LARGE SCALE GENOMIC DNA]</scope>
    <source>
        <strain evidence="2 3">BN140002</strain>
    </source>
</reference>
<dbReference type="NCBIfam" id="TIGR03865">
    <property type="entry name" value="PQQ_CXXCW"/>
    <property type="match status" value="1"/>
</dbReference>
<accession>A0A5B2VGY5</accession>
<organism evidence="2 3">
    <name type="scientific">Salinarimonas soli</name>
    <dbReference type="NCBI Taxonomy" id="1638099"/>
    <lineage>
        <taxon>Bacteria</taxon>
        <taxon>Pseudomonadati</taxon>
        <taxon>Pseudomonadota</taxon>
        <taxon>Alphaproteobacteria</taxon>
        <taxon>Hyphomicrobiales</taxon>
        <taxon>Salinarimonadaceae</taxon>
        <taxon>Salinarimonas</taxon>
    </lineage>
</organism>
<proteinExistence type="predicted"/>
<sequence length="173" mass="18874">MGALLLLALGAAGPAPPEPEGYRMEAFRAPTPATLQGATVVTTAEAERLWRAGAILVDVLPQPRAPKDLAPGTIFRLPPRDSLPGATWLVDVGYGALAPQTEAYFRRGLDRARSERPDQPIVIFCERDCWMSWNAAKRAVAWGYKGIHWYPDGTTGWREAGLPLERATPAPEE</sequence>
<dbReference type="OrthoDB" id="176845at2"/>
<name>A0A5B2VGY5_9HYPH</name>
<evidence type="ECO:0000259" key="1">
    <source>
        <dbReference type="PROSITE" id="PS50206"/>
    </source>
</evidence>
<evidence type="ECO:0000313" key="3">
    <source>
        <dbReference type="Proteomes" id="UP000323142"/>
    </source>
</evidence>
<dbReference type="Proteomes" id="UP000323142">
    <property type="component" value="Unassembled WGS sequence"/>
</dbReference>
<feature type="domain" description="Rhodanese" evidence="1">
    <location>
        <begin position="101"/>
        <end position="166"/>
    </location>
</feature>
<dbReference type="Pfam" id="PF00581">
    <property type="entry name" value="Rhodanese"/>
    <property type="match status" value="1"/>
</dbReference>
<dbReference type="EMBL" id="VUOA01000019">
    <property type="protein sequence ID" value="KAA2237599.1"/>
    <property type="molecule type" value="Genomic_DNA"/>
</dbReference>
<keyword evidence="3" id="KW-1185">Reference proteome</keyword>
<reference evidence="2 3" key="2">
    <citation type="submission" date="2019-09" db="EMBL/GenBank/DDBJ databases">
        <authorList>
            <person name="Jin C."/>
        </authorList>
    </citation>
    <scope>NUCLEOTIDE SEQUENCE [LARGE SCALE GENOMIC DNA]</scope>
    <source>
        <strain evidence="2 3">BN140002</strain>
    </source>
</reference>
<comment type="caution">
    <text evidence="2">The sequence shown here is derived from an EMBL/GenBank/DDBJ whole genome shotgun (WGS) entry which is preliminary data.</text>
</comment>
<dbReference type="AlphaFoldDB" id="A0A5B2VGY5"/>
<dbReference type="InterPro" id="IPR022376">
    <property type="entry name" value="PQQ_CXXCW"/>
</dbReference>
<dbReference type="InterPro" id="IPR001763">
    <property type="entry name" value="Rhodanese-like_dom"/>
</dbReference>
<gene>
    <name evidence="2" type="ORF">F0L46_10860</name>
</gene>
<dbReference type="Gene3D" id="3.40.250.10">
    <property type="entry name" value="Rhodanese-like domain"/>
    <property type="match status" value="1"/>
</dbReference>
<evidence type="ECO:0000313" key="2">
    <source>
        <dbReference type="EMBL" id="KAA2237599.1"/>
    </source>
</evidence>
<dbReference type="PROSITE" id="PS50206">
    <property type="entry name" value="RHODANESE_3"/>
    <property type="match status" value="1"/>
</dbReference>